<reference evidence="2" key="1">
    <citation type="journal article" date="2012" name="MBio">
        <title>Comparative genome analysis of Trichophyton rubrum and related dermatophytes reveals candidate genes involved in infection.</title>
        <authorList>
            <person name="Martinez D.A."/>
            <person name="Oliver B.G."/>
            <person name="Graeser Y."/>
            <person name="Goldberg J.M."/>
            <person name="Li W."/>
            <person name="Martinez-Rossi N.M."/>
            <person name="Monod M."/>
            <person name="Shelest E."/>
            <person name="Barton R.C."/>
            <person name="Birch E."/>
            <person name="Brakhage A.A."/>
            <person name="Chen Z."/>
            <person name="Gurr S.J."/>
            <person name="Heiman D."/>
            <person name="Heitman J."/>
            <person name="Kosti I."/>
            <person name="Rossi A."/>
            <person name="Saif S."/>
            <person name="Samalova M."/>
            <person name="Saunders C.W."/>
            <person name="Shea T."/>
            <person name="Summerbell R.C."/>
            <person name="Xu J."/>
            <person name="Young S."/>
            <person name="Zeng Q."/>
            <person name="Birren B.W."/>
            <person name="Cuomo C.A."/>
            <person name="White T.C."/>
        </authorList>
    </citation>
    <scope>NUCLEOTIDE SEQUENCE [LARGE SCALE GENOMIC DNA]</scope>
    <source>
        <strain evidence="2">ATCC MYA-4605 / CBS 113480</strain>
    </source>
</reference>
<accession>C5FXM3</accession>
<evidence type="ECO:0000313" key="1">
    <source>
        <dbReference type="EMBL" id="EEQ35063.1"/>
    </source>
</evidence>
<organism evidence="1 2">
    <name type="scientific">Arthroderma otae (strain ATCC MYA-4605 / CBS 113480)</name>
    <name type="common">Microsporum canis</name>
    <dbReference type="NCBI Taxonomy" id="554155"/>
    <lineage>
        <taxon>Eukaryota</taxon>
        <taxon>Fungi</taxon>
        <taxon>Dikarya</taxon>
        <taxon>Ascomycota</taxon>
        <taxon>Pezizomycotina</taxon>
        <taxon>Eurotiomycetes</taxon>
        <taxon>Eurotiomycetidae</taxon>
        <taxon>Onygenales</taxon>
        <taxon>Arthrodermataceae</taxon>
        <taxon>Microsporum</taxon>
    </lineage>
</organism>
<protein>
    <submittedName>
        <fullName evidence="1">Uncharacterized protein</fullName>
    </submittedName>
</protein>
<dbReference type="EMBL" id="DS995707">
    <property type="protein sequence ID" value="EEQ35063.1"/>
    <property type="molecule type" value="Genomic_DNA"/>
</dbReference>
<dbReference type="GeneID" id="9230447"/>
<proteinExistence type="predicted"/>
<name>C5FXM3_ARTOC</name>
<sequence>MLQGMETAGSIDIIIIIGRHQPSLMRVVDVDLYNSMVLGPTDHAVAKALSGPDLVVGQVSHVAQPRRQEQVYRDLRLISVTESIGVQGTEDEAQCRRTC</sequence>
<gene>
    <name evidence="1" type="ORF">MCYG_07882</name>
</gene>
<evidence type="ECO:0000313" key="2">
    <source>
        <dbReference type="Proteomes" id="UP000002035"/>
    </source>
</evidence>
<dbReference type="AlphaFoldDB" id="C5FXM3"/>
<dbReference type="RefSeq" id="XP_002844099.1">
    <property type="nucleotide sequence ID" value="XM_002844053.1"/>
</dbReference>
<dbReference type="VEuPathDB" id="FungiDB:MCYG_07882"/>
<dbReference type="Proteomes" id="UP000002035">
    <property type="component" value="Unassembled WGS sequence"/>
</dbReference>
<keyword evidence="2" id="KW-1185">Reference proteome</keyword>
<dbReference type="HOGENOM" id="CLU_2319879_0_0_1"/>